<evidence type="ECO:0000313" key="2">
    <source>
        <dbReference type="Proteomes" id="UP000076404"/>
    </source>
</evidence>
<reference evidence="1 2" key="1">
    <citation type="journal article" date="2014" name="Proc. Natl. Acad. Sci. U.S.A.">
        <title>Functional type 2 photosynthetic reaction centers found in the rare bacterial phylum Gemmatimonadetes.</title>
        <authorList>
            <person name="Zeng Y."/>
            <person name="Feng F."/>
            <person name="Medova H."/>
            <person name="Dean J."/>
            <person name="Koblizek M."/>
        </authorList>
    </citation>
    <scope>NUCLEOTIDE SEQUENCE [LARGE SCALE GENOMIC DNA]</scope>
    <source>
        <strain evidence="1 2">AP64</strain>
    </source>
</reference>
<protein>
    <recommendedName>
        <fullName evidence="3">MalT-like TPR region domain-containing protein</fullName>
    </recommendedName>
</protein>
<accession>A0A143BHK0</accession>
<name>A0A143BHK0_9BACT</name>
<keyword evidence="2" id="KW-1185">Reference proteome</keyword>
<proteinExistence type="predicted"/>
<dbReference type="KEGG" id="gph:GEMMAAP_01550"/>
<dbReference type="EMBL" id="CP011454">
    <property type="protein sequence ID" value="AMW03884.1"/>
    <property type="molecule type" value="Genomic_DNA"/>
</dbReference>
<evidence type="ECO:0008006" key="3">
    <source>
        <dbReference type="Google" id="ProtNLM"/>
    </source>
</evidence>
<evidence type="ECO:0000313" key="1">
    <source>
        <dbReference type="EMBL" id="AMW03884.1"/>
    </source>
</evidence>
<gene>
    <name evidence="1" type="ORF">GEMMAAP_01550</name>
</gene>
<sequence>MTSMTPTRISASSASEWLSAAAVPLSSASDAHRTEQLVSLAFLAATLERQSTLTAPSSPLWEGLYDALARVPAQLVHLLPTHPAQPWLRLSALAEFLGEPSLAGVILNALTALLGEHDTARGPHDDAYEAERCEVLAICWARRGRIARVAGALDDAQACFEEALALIGSAPWRDARLAAELGLINLSVARGNYPLVEQQCSALLASTAGLLAPVHAAAAYQMRAIARRKRRRWLDALLDSWSAYDQLGDASAHRAELVVSMAETALEVGDLYAAAAGFNNAYREALATGAQFRVQAAAITGRARTINSCLLGDAAPVLTVPAEEIENARQSLVALLSAPLAPRERAYALITMAEWQHREQDIAGAHTHLAEAGALAAEHDFFDYQFRTDTLRERLSAADAQHTPSARRASVWQEHERHPALVRLAALV</sequence>
<dbReference type="RefSeq" id="WP_026849160.1">
    <property type="nucleotide sequence ID" value="NZ_CP011454.1"/>
</dbReference>
<dbReference type="Proteomes" id="UP000076404">
    <property type="component" value="Chromosome"/>
</dbReference>
<reference evidence="1 2" key="2">
    <citation type="journal article" date="2016" name="Environ. Microbiol. Rep.">
        <title>Metagenomic evidence for the presence of phototrophic Gemmatimonadetes bacteria in diverse environments.</title>
        <authorList>
            <person name="Zeng Y."/>
            <person name="Baumbach J."/>
            <person name="Barbosa E.G."/>
            <person name="Azevedo V."/>
            <person name="Zhang C."/>
            <person name="Koblizek M."/>
        </authorList>
    </citation>
    <scope>NUCLEOTIDE SEQUENCE [LARGE SCALE GENOMIC DNA]</scope>
    <source>
        <strain evidence="1 2">AP64</strain>
    </source>
</reference>
<dbReference type="AlphaFoldDB" id="A0A143BHK0"/>
<organism evidence="1 2">
    <name type="scientific">Gemmatimonas phototrophica</name>
    <dbReference type="NCBI Taxonomy" id="1379270"/>
    <lineage>
        <taxon>Bacteria</taxon>
        <taxon>Pseudomonadati</taxon>
        <taxon>Gemmatimonadota</taxon>
        <taxon>Gemmatimonadia</taxon>
        <taxon>Gemmatimonadales</taxon>
        <taxon>Gemmatimonadaceae</taxon>
        <taxon>Gemmatimonas</taxon>
    </lineage>
</organism>